<dbReference type="InterPro" id="IPR049244">
    <property type="entry name" value="DUF6879"/>
</dbReference>
<dbReference type="EMBL" id="JACHGN010000027">
    <property type="protein sequence ID" value="MBB5139112.1"/>
    <property type="molecule type" value="Genomic_DNA"/>
</dbReference>
<name>A0A840PJ14_9ACTN</name>
<dbReference type="Pfam" id="PF21806">
    <property type="entry name" value="DUF6879"/>
    <property type="match status" value="1"/>
</dbReference>
<reference evidence="3 4" key="1">
    <citation type="submission" date="2020-08" db="EMBL/GenBank/DDBJ databases">
        <title>Genomic Encyclopedia of Type Strains, Phase IV (KMG-IV): sequencing the most valuable type-strain genomes for metagenomic binning, comparative biology and taxonomic classification.</title>
        <authorList>
            <person name="Goeker M."/>
        </authorList>
    </citation>
    <scope>NUCLEOTIDE SEQUENCE [LARGE SCALE GENOMIC DNA]</scope>
    <source>
        <strain evidence="3 4">DSM 45615</strain>
    </source>
</reference>
<dbReference type="Proteomes" id="UP000578449">
    <property type="component" value="Unassembled WGS sequence"/>
</dbReference>
<evidence type="ECO:0000256" key="1">
    <source>
        <dbReference type="SAM" id="Phobius"/>
    </source>
</evidence>
<evidence type="ECO:0000313" key="4">
    <source>
        <dbReference type="Proteomes" id="UP000578449"/>
    </source>
</evidence>
<evidence type="ECO:0000313" key="3">
    <source>
        <dbReference type="EMBL" id="MBB5139112.1"/>
    </source>
</evidence>
<proteinExistence type="predicted"/>
<keyword evidence="1" id="KW-1133">Transmembrane helix</keyword>
<feature type="domain" description="DUF6879" evidence="2">
    <location>
        <begin position="200"/>
        <end position="318"/>
    </location>
</feature>
<protein>
    <recommendedName>
        <fullName evidence="2">DUF6879 domain-containing protein</fullName>
    </recommendedName>
</protein>
<sequence>MATSHRTEVLPRTIRKVIVTLVVGGSSFALTNMVVEEADLVWSVTLSVFIGGVVFVVQFMVDADNLLQTVQAEQYRHHAALQEAVERGFNRVSEATELFDLVESSTLPTDVIHRFVRNAATLGPAIPSLARDLAQAEIGRVSQFLHELSQGVAIHEGEDREWLLTLSAHAAKSIDAVSIPVVDAGAWDLDGGFWTTDLGQRYLETQRERVQKGVRIRRIFVLDRSDRQHKDLFRRIYRWQSELGIQTRVLDADAPTTPQRWLSDFIVFDGVVSYETTAGPNLARDVHMIISTQLVLDPARVETLSERFNLLWEQAQELE</sequence>
<feature type="transmembrane region" description="Helical" evidence="1">
    <location>
        <begin position="17"/>
        <end position="35"/>
    </location>
</feature>
<keyword evidence="4" id="KW-1185">Reference proteome</keyword>
<dbReference type="AlphaFoldDB" id="A0A840PJ14"/>
<feature type="transmembrane region" description="Helical" evidence="1">
    <location>
        <begin position="41"/>
        <end position="61"/>
    </location>
</feature>
<comment type="caution">
    <text evidence="3">The sequence shown here is derived from an EMBL/GenBank/DDBJ whole genome shotgun (WGS) entry which is preliminary data.</text>
</comment>
<keyword evidence="1" id="KW-0472">Membrane</keyword>
<dbReference type="RefSeq" id="WP_185055949.1">
    <property type="nucleotide sequence ID" value="NZ_BAABIX010000016.1"/>
</dbReference>
<evidence type="ECO:0000259" key="2">
    <source>
        <dbReference type="Pfam" id="PF21806"/>
    </source>
</evidence>
<keyword evidence="1" id="KW-0812">Transmembrane</keyword>
<organism evidence="3 4">
    <name type="scientific">Thermocatellispora tengchongensis</name>
    <dbReference type="NCBI Taxonomy" id="1073253"/>
    <lineage>
        <taxon>Bacteria</taxon>
        <taxon>Bacillati</taxon>
        <taxon>Actinomycetota</taxon>
        <taxon>Actinomycetes</taxon>
        <taxon>Streptosporangiales</taxon>
        <taxon>Streptosporangiaceae</taxon>
        <taxon>Thermocatellispora</taxon>
    </lineage>
</organism>
<accession>A0A840PJ14</accession>
<gene>
    <name evidence="3" type="ORF">HNP84_008875</name>
</gene>